<keyword evidence="1" id="KW-0479">Metal-binding</keyword>
<dbReference type="AlphaFoldDB" id="A0AAV6XZE2"/>
<dbReference type="GO" id="GO:0046872">
    <property type="term" value="F:metal ion binding"/>
    <property type="evidence" value="ECO:0007669"/>
    <property type="project" value="UniProtKB-KW"/>
</dbReference>
<dbReference type="EMBL" id="WHWC01000002">
    <property type="protein sequence ID" value="KAG8388311.1"/>
    <property type="molecule type" value="Genomic_DNA"/>
</dbReference>
<dbReference type="Gene3D" id="2.60.120.330">
    <property type="entry name" value="B-lactam Antibiotic, Isopenicillin N Synthase, Chain"/>
    <property type="match status" value="1"/>
</dbReference>
<evidence type="ECO:0000256" key="2">
    <source>
        <dbReference type="ARBA" id="ARBA00023004"/>
    </source>
</evidence>
<sequence>MDSNAQSNKLPIIEFSEKNLIPGTSSWKSTSDSIRRALESYGCLVVDYDKARLEPGDQAVFGLLEELFRLPMETKMRYTSQRQGFGFENYPAMPLYESFGIEDGATLESVEGFTKLMWPFGHDKFCDGFELDKIGFPSII</sequence>
<proteinExistence type="predicted"/>
<keyword evidence="5" id="KW-1185">Reference proteome</keyword>
<evidence type="ECO:0000259" key="3">
    <source>
        <dbReference type="Pfam" id="PF14226"/>
    </source>
</evidence>
<evidence type="ECO:0000313" key="4">
    <source>
        <dbReference type="EMBL" id="KAG8388311.1"/>
    </source>
</evidence>
<dbReference type="Proteomes" id="UP000826271">
    <property type="component" value="Unassembled WGS sequence"/>
</dbReference>
<comment type="caution">
    <text evidence="4">The sequence shown here is derived from an EMBL/GenBank/DDBJ whole genome shotgun (WGS) entry which is preliminary data.</text>
</comment>
<dbReference type="Pfam" id="PF14226">
    <property type="entry name" value="DIOX_N"/>
    <property type="match status" value="1"/>
</dbReference>
<accession>A0AAV6XZE2</accession>
<feature type="domain" description="Non-haem dioxygenase N-terminal" evidence="3">
    <location>
        <begin position="10"/>
        <end position="90"/>
    </location>
</feature>
<gene>
    <name evidence="4" type="ORF">BUALT_Bualt02G0112300</name>
</gene>
<name>A0AAV6XZE2_9LAMI</name>
<evidence type="ECO:0000256" key="1">
    <source>
        <dbReference type="ARBA" id="ARBA00022723"/>
    </source>
</evidence>
<dbReference type="InterPro" id="IPR027443">
    <property type="entry name" value="IPNS-like_sf"/>
</dbReference>
<protein>
    <recommendedName>
        <fullName evidence="3">Non-haem dioxygenase N-terminal domain-containing protein</fullName>
    </recommendedName>
</protein>
<organism evidence="4 5">
    <name type="scientific">Buddleja alternifolia</name>
    <dbReference type="NCBI Taxonomy" id="168488"/>
    <lineage>
        <taxon>Eukaryota</taxon>
        <taxon>Viridiplantae</taxon>
        <taxon>Streptophyta</taxon>
        <taxon>Embryophyta</taxon>
        <taxon>Tracheophyta</taxon>
        <taxon>Spermatophyta</taxon>
        <taxon>Magnoliopsida</taxon>
        <taxon>eudicotyledons</taxon>
        <taxon>Gunneridae</taxon>
        <taxon>Pentapetalae</taxon>
        <taxon>asterids</taxon>
        <taxon>lamiids</taxon>
        <taxon>Lamiales</taxon>
        <taxon>Scrophulariaceae</taxon>
        <taxon>Buddlejeae</taxon>
        <taxon>Buddleja</taxon>
    </lineage>
</organism>
<keyword evidence="2" id="KW-0408">Iron</keyword>
<evidence type="ECO:0000313" key="5">
    <source>
        <dbReference type="Proteomes" id="UP000826271"/>
    </source>
</evidence>
<dbReference type="SUPFAM" id="SSF51197">
    <property type="entry name" value="Clavaminate synthase-like"/>
    <property type="match status" value="1"/>
</dbReference>
<dbReference type="GO" id="GO:0016706">
    <property type="term" value="F:2-oxoglutarate-dependent dioxygenase activity"/>
    <property type="evidence" value="ECO:0007669"/>
    <property type="project" value="UniProtKB-ARBA"/>
</dbReference>
<dbReference type="InterPro" id="IPR026992">
    <property type="entry name" value="DIOX_N"/>
</dbReference>
<reference evidence="4" key="1">
    <citation type="submission" date="2019-10" db="EMBL/GenBank/DDBJ databases">
        <authorList>
            <person name="Zhang R."/>
            <person name="Pan Y."/>
            <person name="Wang J."/>
            <person name="Ma R."/>
            <person name="Yu S."/>
        </authorList>
    </citation>
    <scope>NUCLEOTIDE SEQUENCE</scope>
    <source>
        <strain evidence="4">LA-IB0</strain>
        <tissue evidence="4">Leaf</tissue>
    </source>
</reference>